<dbReference type="Pfam" id="PF05168">
    <property type="entry name" value="HEPN"/>
    <property type="match status" value="1"/>
</dbReference>
<keyword evidence="3" id="KW-1185">Reference proteome</keyword>
<dbReference type="SMART" id="SM00748">
    <property type="entry name" value="HEPN"/>
    <property type="match status" value="1"/>
</dbReference>
<dbReference type="PROSITE" id="PS50910">
    <property type="entry name" value="HEPN"/>
    <property type="match status" value="1"/>
</dbReference>
<reference evidence="2 3" key="1">
    <citation type="submission" date="2007-08" db="EMBL/GenBank/DDBJ databases">
        <title>Complete sequence of Roseiflexus castenholzii DSM 13941.</title>
        <authorList>
            <consortium name="US DOE Joint Genome Institute"/>
            <person name="Copeland A."/>
            <person name="Lucas S."/>
            <person name="Lapidus A."/>
            <person name="Barry K."/>
            <person name="Glavina del Rio T."/>
            <person name="Dalin E."/>
            <person name="Tice H."/>
            <person name="Pitluck S."/>
            <person name="Thompson L.S."/>
            <person name="Brettin T."/>
            <person name="Bruce D."/>
            <person name="Detter J.C."/>
            <person name="Han C."/>
            <person name="Tapia R."/>
            <person name="Schmutz J."/>
            <person name="Larimer F."/>
            <person name="Land M."/>
            <person name="Hauser L."/>
            <person name="Kyrpides N."/>
            <person name="Mikhailova N."/>
            <person name="Bryant D.A."/>
            <person name="Hanada S."/>
            <person name="Tsukatani Y."/>
            <person name="Richardson P."/>
        </authorList>
    </citation>
    <scope>NUCLEOTIDE SEQUENCE [LARGE SCALE GENOMIC DNA]</scope>
    <source>
        <strain evidence="3">DSM 13941 / HLO8</strain>
    </source>
</reference>
<dbReference type="HOGENOM" id="CLU_123170_0_1_0"/>
<dbReference type="OrthoDB" id="162736at2"/>
<protein>
    <submittedName>
        <fullName evidence="2">HEPN domain protein</fullName>
    </submittedName>
</protein>
<evidence type="ECO:0000313" key="2">
    <source>
        <dbReference type="EMBL" id="ABU56704.1"/>
    </source>
</evidence>
<evidence type="ECO:0000259" key="1">
    <source>
        <dbReference type="PROSITE" id="PS50910"/>
    </source>
</evidence>
<dbReference type="InterPro" id="IPR007842">
    <property type="entry name" value="HEPN_dom"/>
</dbReference>
<feature type="domain" description="HEPN" evidence="1">
    <location>
        <begin position="12"/>
        <end position="116"/>
    </location>
</feature>
<dbReference type="SUPFAM" id="SSF81593">
    <property type="entry name" value="Nucleotidyltransferase substrate binding subunit/domain"/>
    <property type="match status" value="1"/>
</dbReference>
<dbReference type="KEGG" id="rca:Rcas_0575"/>
<dbReference type="EMBL" id="CP000804">
    <property type="protein sequence ID" value="ABU56704.1"/>
    <property type="molecule type" value="Genomic_DNA"/>
</dbReference>
<proteinExistence type="predicted"/>
<name>A7NGV7_ROSCS</name>
<sequence length="131" mass="14485">MKESNPLDWVAKAEGDLDMARRALRGKMRHTDAAVFHAQQCAEKYLKALLIAGTITFPKTHDLTILRHLCISNGIPVNVDEPALDFLSGYAVNARYPGAEPSLEEAREAIAIARSVRAFARRWLGMKGGRP</sequence>
<dbReference type="Gene3D" id="1.20.120.330">
    <property type="entry name" value="Nucleotidyltransferases domain 2"/>
    <property type="match status" value="1"/>
</dbReference>
<dbReference type="RefSeq" id="WP_012119135.1">
    <property type="nucleotide sequence ID" value="NC_009767.1"/>
</dbReference>
<organism evidence="2 3">
    <name type="scientific">Roseiflexus castenholzii (strain DSM 13941 / HLO8)</name>
    <dbReference type="NCBI Taxonomy" id="383372"/>
    <lineage>
        <taxon>Bacteria</taxon>
        <taxon>Bacillati</taxon>
        <taxon>Chloroflexota</taxon>
        <taxon>Chloroflexia</taxon>
        <taxon>Chloroflexales</taxon>
        <taxon>Roseiflexineae</taxon>
        <taxon>Roseiflexaceae</taxon>
        <taxon>Roseiflexus</taxon>
    </lineage>
</organism>
<accession>A7NGV7</accession>
<evidence type="ECO:0000313" key="3">
    <source>
        <dbReference type="Proteomes" id="UP000000263"/>
    </source>
</evidence>
<dbReference type="STRING" id="383372.Rcas_0575"/>
<gene>
    <name evidence="2" type="ordered locus">Rcas_0575</name>
</gene>
<dbReference type="eggNOG" id="COG2250">
    <property type="taxonomic scope" value="Bacteria"/>
</dbReference>
<dbReference type="AlphaFoldDB" id="A7NGV7"/>
<dbReference type="Proteomes" id="UP000000263">
    <property type="component" value="Chromosome"/>
</dbReference>